<evidence type="ECO:0000259" key="3">
    <source>
        <dbReference type="Pfam" id="PF01298"/>
    </source>
</evidence>
<dbReference type="RefSeq" id="WP_039197851.1">
    <property type="nucleotide sequence ID" value="NZ_LR134310.1"/>
</dbReference>
<dbReference type="InterPro" id="IPR001677">
    <property type="entry name" value="TbpB_B_D"/>
</dbReference>
<feature type="coiled-coil region" evidence="1">
    <location>
        <begin position="36"/>
        <end position="89"/>
    </location>
</feature>
<dbReference type="Pfam" id="PF01298">
    <property type="entry name" value="TbpB_B_D"/>
    <property type="match status" value="1"/>
</dbReference>
<sequence>MNKNLRLSLIAVVCSLAITACSSSNKGATRYENLVKNKTEEAIKKAEEKVKRAQDSETAKKLADLEKKKKELEAELAKKQNDNADAVEKKEPVVVNPTDKVLTAEEAKKALEKAFKDNGIISGESKIISLSGSNATINDTKLSISNIDKNSTNQNLNTLVIDGHSITLFDTDAMKSHLASTYNEEIEGKIFDITTENGKGKVGSLPRKSTGSDFEHMRYGYYTDKDGKTSLFVQGYLTPTTAAQTGEETKSPFNYWDASRGNNSSPQPLYSLPVEKVYEYKGTTFYGNGNQYAEYATTAYADFDNKKVQVNVLNTTGENKLTFGGNINNNTFEGTHNGIVTKGAFFGKRASDIGGIFYQTEGAEKGNNGVFGATQQNCGYSSCTPIENKNLKTFEIK</sequence>
<keyword evidence="4" id="KW-0449">Lipoprotein</keyword>
<evidence type="ECO:0000313" key="5">
    <source>
        <dbReference type="Proteomes" id="UP000268529"/>
    </source>
</evidence>
<proteinExistence type="predicted"/>
<dbReference type="Gene3D" id="2.40.160.90">
    <property type="match status" value="1"/>
</dbReference>
<keyword evidence="1" id="KW-0175">Coiled coil</keyword>
<dbReference type="GeneID" id="92743410"/>
<dbReference type="Gene3D" id="2.40.128.240">
    <property type="match status" value="1"/>
</dbReference>
<evidence type="ECO:0000313" key="4">
    <source>
        <dbReference type="EMBL" id="VEE90410.1"/>
    </source>
</evidence>
<feature type="domain" description="Transferrin-binding protein B C-lobe/N-lobe beta-barrel" evidence="3">
    <location>
        <begin position="272"/>
        <end position="375"/>
    </location>
</feature>
<gene>
    <name evidence="4" type="ORF">NCTC8529_00794</name>
</gene>
<accession>A0AAX3FHU1</accession>
<dbReference type="InterPro" id="IPR011250">
    <property type="entry name" value="OMP/PagP_B-barrel"/>
</dbReference>
<dbReference type="AlphaFoldDB" id="A0AAX3FHU1"/>
<name>A0AAX3FHU1_ACTEU</name>
<feature type="chain" id="PRO_5043399341" evidence="2">
    <location>
        <begin position="23"/>
        <end position="397"/>
    </location>
</feature>
<dbReference type="Proteomes" id="UP000268529">
    <property type="component" value="Chromosome"/>
</dbReference>
<dbReference type="SUPFAM" id="SSF56925">
    <property type="entry name" value="OMPA-like"/>
    <property type="match status" value="1"/>
</dbReference>
<organism evidence="4 5">
    <name type="scientific">Actinobacillus equuli</name>
    <dbReference type="NCBI Taxonomy" id="718"/>
    <lineage>
        <taxon>Bacteria</taxon>
        <taxon>Pseudomonadati</taxon>
        <taxon>Pseudomonadota</taxon>
        <taxon>Gammaproteobacteria</taxon>
        <taxon>Pasteurellales</taxon>
        <taxon>Pasteurellaceae</taxon>
        <taxon>Actinobacillus</taxon>
    </lineage>
</organism>
<protein>
    <submittedName>
        <fullName evidence="4">Lipoprotein5 domain containing protein</fullName>
    </submittedName>
</protein>
<dbReference type="PROSITE" id="PS51257">
    <property type="entry name" value="PROKAR_LIPOPROTEIN"/>
    <property type="match status" value="1"/>
</dbReference>
<evidence type="ECO:0000256" key="1">
    <source>
        <dbReference type="SAM" id="Coils"/>
    </source>
</evidence>
<feature type="signal peptide" evidence="2">
    <location>
        <begin position="1"/>
        <end position="22"/>
    </location>
</feature>
<keyword evidence="2" id="KW-0732">Signal</keyword>
<evidence type="ECO:0000256" key="2">
    <source>
        <dbReference type="SAM" id="SignalP"/>
    </source>
</evidence>
<reference evidence="4 5" key="1">
    <citation type="submission" date="2018-12" db="EMBL/GenBank/DDBJ databases">
        <authorList>
            <consortium name="Pathogen Informatics"/>
        </authorList>
    </citation>
    <scope>NUCLEOTIDE SEQUENCE [LARGE SCALE GENOMIC DNA]</scope>
    <source>
        <strain evidence="4 5">NCTC8529</strain>
    </source>
</reference>
<dbReference type="InterPro" id="IPR038197">
    <property type="entry name" value="TbpB_C-lobe_sf"/>
</dbReference>
<dbReference type="EMBL" id="LR134310">
    <property type="protein sequence ID" value="VEE90410.1"/>
    <property type="molecule type" value="Genomic_DNA"/>
</dbReference>